<reference evidence="7" key="1">
    <citation type="submission" date="2018-05" db="EMBL/GenBank/DDBJ databases">
        <authorList>
            <person name="Lanie J.A."/>
            <person name="Ng W.-L."/>
            <person name="Kazmierczak K.M."/>
            <person name="Andrzejewski T.M."/>
            <person name="Davidsen T.M."/>
            <person name="Wayne K.J."/>
            <person name="Tettelin H."/>
            <person name="Glass J.I."/>
            <person name="Rusch D."/>
            <person name="Podicherti R."/>
            <person name="Tsui H.-C.T."/>
            <person name="Winkler M.E."/>
        </authorList>
    </citation>
    <scope>NUCLEOTIDE SEQUENCE</scope>
</reference>
<dbReference type="GO" id="GO:0015081">
    <property type="term" value="F:sodium ion transmembrane transporter activity"/>
    <property type="evidence" value="ECO:0007669"/>
    <property type="project" value="InterPro"/>
</dbReference>
<evidence type="ECO:0000256" key="2">
    <source>
        <dbReference type="ARBA" id="ARBA00022475"/>
    </source>
</evidence>
<dbReference type="InterPro" id="IPR005899">
    <property type="entry name" value="Na_pump_deCOase"/>
</dbReference>
<evidence type="ECO:0000256" key="4">
    <source>
        <dbReference type="ARBA" id="ARBA00022989"/>
    </source>
</evidence>
<keyword evidence="5 6" id="KW-0472">Membrane</keyword>
<evidence type="ECO:0008006" key="8">
    <source>
        <dbReference type="Google" id="ProtNLM"/>
    </source>
</evidence>
<evidence type="ECO:0000256" key="5">
    <source>
        <dbReference type="ARBA" id="ARBA00023136"/>
    </source>
</evidence>
<dbReference type="Pfam" id="PF04277">
    <property type="entry name" value="OAD_gamma"/>
    <property type="match status" value="1"/>
</dbReference>
<sequence>MLWEGLKLMGIGMATVMLFLLLMIACIEWVKHLTRNYTLLQQQVLKSQRKSSTNSPETDTTSAVPIEVFAAAISTFESDNNSTKT</sequence>
<keyword evidence="4 6" id="KW-1133">Transmembrane helix</keyword>
<name>A0A382GUJ5_9ZZZZ</name>
<evidence type="ECO:0000256" key="1">
    <source>
        <dbReference type="ARBA" id="ARBA00004236"/>
    </source>
</evidence>
<dbReference type="EMBL" id="UINC01057421">
    <property type="protein sequence ID" value="SVB78534.1"/>
    <property type="molecule type" value="Genomic_DNA"/>
</dbReference>
<organism evidence="7">
    <name type="scientific">marine metagenome</name>
    <dbReference type="NCBI Taxonomy" id="408172"/>
    <lineage>
        <taxon>unclassified sequences</taxon>
        <taxon>metagenomes</taxon>
        <taxon>ecological metagenomes</taxon>
    </lineage>
</organism>
<proteinExistence type="predicted"/>
<dbReference type="AlphaFoldDB" id="A0A382GUJ5"/>
<dbReference type="GO" id="GO:0005886">
    <property type="term" value="C:plasma membrane"/>
    <property type="evidence" value="ECO:0007669"/>
    <property type="project" value="UniProtKB-SubCell"/>
</dbReference>
<comment type="subcellular location">
    <subcellularLocation>
        <location evidence="1">Cell membrane</location>
    </subcellularLocation>
</comment>
<dbReference type="PROSITE" id="PS51257">
    <property type="entry name" value="PROKAR_LIPOPROTEIN"/>
    <property type="match status" value="1"/>
</dbReference>
<evidence type="ECO:0000256" key="3">
    <source>
        <dbReference type="ARBA" id="ARBA00022692"/>
    </source>
</evidence>
<gene>
    <name evidence="7" type="ORF">METZ01_LOCUS231388</name>
</gene>
<protein>
    <recommendedName>
        <fullName evidence="8">Oxaloacetate decarboxylase gamma chain</fullName>
    </recommendedName>
</protein>
<dbReference type="GO" id="GO:0036376">
    <property type="term" value="P:sodium ion export across plasma membrane"/>
    <property type="evidence" value="ECO:0007669"/>
    <property type="project" value="InterPro"/>
</dbReference>
<evidence type="ECO:0000256" key="6">
    <source>
        <dbReference type="SAM" id="Phobius"/>
    </source>
</evidence>
<keyword evidence="2" id="KW-1003">Cell membrane</keyword>
<evidence type="ECO:0000313" key="7">
    <source>
        <dbReference type="EMBL" id="SVB78534.1"/>
    </source>
</evidence>
<accession>A0A382GUJ5</accession>
<keyword evidence="3 6" id="KW-0812">Transmembrane</keyword>
<feature type="transmembrane region" description="Helical" evidence="6">
    <location>
        <begin position="6"/>
        <end position="30"/>
    </location>
</feature>